<feature type="region of interest" description="Disordered" evidence="1">
    <location>
        <begin position="1"/>
        <end position="33"/>
    </location>
</feature>
<dbReference type="InterPro" id="IPR052929">
    <property type="entry name" value="RNase_H-like_EbsB-rel"/>
</dbReference>
<evidence type="ECO:0000313" key="3">
    <source>
        <dbReference type="Proteomes" id="UP000594261"/>
    </source>
</evidence>
<name>A0A7N2KPV5_QUELO</name>
<reference evidence="2" key="2">
    <citation type="submission" date="2021-01" db="UniProtKB">
        <authorList>
            <consortium name="EnsemblPlants"/>
        </authorList>
    </citation>
    <scope>IDENTIFICATION</scope>
</reference>
<dbReference type="AlphaFoldDB" id="A0A7N2KPV5"/>
<dbReference type="Gramene" id="QL01p037342:mrna">
    <property type="protein sequence ID" value="QL01p037342:mrna"/>
    <property type="gene ID" value="QL01p037342"/>
</dbReference>
<dbReference type="EnsemblPlants" id="QL01p037342:mrna">
    <property type="protein sequence ID" value="QL01p037342:mrna"/>
    <property type="gene ID" value="QL01p037342"/>
</dbReference>
<evidence type="ECO:0008006" key="4">
    <source>
        <dbReference type="Google" id="ProtNLM"/>
    </source>
</evidence>
<feature type="compositionally biased region" description="Basic and acidic residues" evidence="1">
    <location>
        <begin position="1"/>
        <end position="24"/>
    </location>
</feature>
<accession>A0A7N2KPV5</accession>
<sequence>MADHDRRREAIKRQRSQARKELHANQDLGTRGNHERVFGEINEGQHGRPYVQSGLMNHEKGPSELEKDVQVQTLWRHGISESPCLQLSPISQARVTDPLKSQLLSGTDLVKSLFLPFEAATILRILISFSLLEDSLIWLGNKNGSFIVKSADYIAAKLVEQGELEEGTSNSSALPLWRKIWQLKVPHKWMEITTHALIHCAHAKDTWALWLDYPIDLVAAELDILDIAGQIFEKGTSRDLDTFFMTAWSIWGNRNQAIHNDVGITSMQVWDYARRALLDFNNAFSQSTLTPPTPHHKWTAPPSSFFKINVDGATSANGGNSCIGVTIRDSTSTPIEALSKPLSSDFSTEVTEAYVLLQGVLFASEMQEFVGSWVVVCVCFQLVVAGEPKCLCCRREKPDGKKQGALPETTKGGSRQPTVHVCRMDILWEKSQTNREEPTYVVEPLLSSKLKLMSESILIDSDCRKAWKSVCSVTILDFELAIVLEDNFGLGNCCAVIGTFIHEVNLIANVSFSKVEVAADSNIELQ</sequence>
<reference evidence="2 3" key="1">
    <citation type="journal article" date="2016" name="G3 (Bethesda)">
        <title>First Draft Assembly and Annotation of the Genome of a California Endemic Oak Quercus lobata Nee (Fagaceae).</title>
        <authorList>
            <person name="Sork V.L."/>
            <person name="Fitz-Gibbon S.T."/>
            <person name="Puiu D."/>
            <person name="Crepeau M."/>
            <person name="Gugger P.F."/>
            <person name="Sherman R."/>
            <person name="Stevens K."/>
            <person name="Langley C.H."/>
            <person name="Pellegrini M."/>
            <person name="Salzberg S.L."/>
        </authorList>
    </citation>
    <scope>NUCLEOTIDE SEQUENCE [LARGE SCALE GENOMIC DNA]</scope>
    <source>
        <strain evidence="2 3">cv. SW786</strain>
    </source>
</reference>
<evidence type="ECO:0000313" key="2">
    <source>
        <dbReference type="EnsemblPlants" id="QL01p037342:mrna"/>
    </source>
</evidence>
<dbReference type="PANTHER" id="PTHR47074:SF11">
    <property type="entry name" value="REVERSE TRANSCRIPTASE-LIKE PROTEIN"/>
    <property type="match status" value="1"/>
</dbReference>
<dbReference type="EMBL" id="LRBV02000001">
    <property type="status" value="NOT_ANNOTATED_CDS"/>
    <property type="molecule type" value="Genomic_DNA"/>
</dbReference>
<dbReference type="PANTHER" id="PTHR47074">
    <property type="entry name" value="BNAC02G40300D PROTEIN"/>
    <property type="match status" value="1"/>
</dbReference>
<organism evidence="2 3">
    <name type="scientific">Quercus lobata</name>
    <name type="common">Valley oak</name>
    <dbReference type="NCBI Taxonomy" id="97700"/>
    <lineage>
        <taxon>Eukaryota</taxon>
        <taxon>Viridiplantae</taxon>
        <taxon>Streptophyta</taxon>
        <taxon>Embryophyta</taxon>
        <taxon>Tracheophyta</taxon>
        <taxon>Spermatophyta</taxon>
        <taxon>Magnoliopsida</taxon>
        <taxon>eudicotyledons</taxon>
        <taxon>Gunneridae</taxon>
        <taxon>Pentapetalae</taxon>
        <taxon>rosids</taxon>
        <taxon>fabids</taxon>
        <taxon>Fagales</taxon>
        <taxon>Fagaceae</taxon>
        <taxon>Quercus</taxon>
    </lineage>
</organism>
<dbReference type="InParanoid" id="A0A7N2KPV5"/>
<dbReference type="Proteomes" id="UP000594261">
    <property type="component" value="Chromosome 1"/>
</dbReference>
<proteinExistence type="predicted"/>
<evidence type="ECO:0000256" key="1">
    <source>
        <dbReference type="SAM" id="MobiDB-lite"/>
    </source>
</evidence>
<protein>
    <recommendedName>
        <fullName evidence="4">RNase H type-1 domain-containing protein</fullName>
    </recommendedName>
</protein>
<keyword evidence="3" id="KW-1185">Reference proteome</keyword>